<dbReference type="SUPFAM" id="SSF53335">
    <property type="entry name" value="S-adenosyl-L-methionine-dependent methyltransferases"/>
    <property type="match status" value="1"/>
</dbReference>
<evidence type="ECO:0000313" key="1">
    <source>
        <dbReference type="EMBL" id="CEG13773.1"/>
    </source>
</evidence>
<keyword evidence="1" id="KW-0808">Transferase</keyword>
<reference evidence="1" key="1">
    <citation type="submission" date="2014-09" db="EMBL/GenBank/DDBJ databases">
        <authorList>
            <person name="Probst J Alexander"/>
        </authorList>
    </citation>
    <scope>NUCLEOTIDE SEQUENCE</scope>
</reference>
<name>A0A098ECN1_9ZZZZ</name>
<dbReference type="EMBL" id="CCXY01000410">
    <property type="protein sequence ID" value="CEG13773.1"/>
    <property type="molecule type" value="Genomic_DNA"/>
</dbReference>
<proteinExistence type="predicted"/>
<dbReference type="AlphaFoldDB" id="A0A098ECN1"/>
<sequence>MICKICKQKTKSLFMARIMNKYDISYFYCENCGFLQTEEPYWLDEAYSESINVSDTGYIRRNINLPQKLTILLSLFFDKNGKFLDYAGGYGMFVRIMRDIEFDFYWDDKYTANLFARGFKYNPEKKIEAVTTFESFEHFVDPINEIEKIFKISKNIIFSTLLLPSPIPKPEDWWYYGLDHGQHISFYSQKTFEFISKKYNVRYANLGDLHIFTEKKLSDLKLKVLKLSRFGLHKILQKQLKSKTWEDHLNMSQKQ</sequence>
<dbReference type="Pfam" id="PF13489">
    <property type="entry name" value="Methyltransf_23"/>
    <property type="match status" value="1"/>
</dbReference>
<organism evidence="1">
    <name type="scientific">groundwater metagenome</name>
    <dbReference type="NCBI Taxonomy" id="717931"/>
    <lineage>
        <taxon>unclassified sequences</taxon>
        <taxon>metagenomes</taxon>
        <taxon>ecological metagenomes</taxon>
    </lineage>
</organism>
<accession>A0A098ECN1</accession>
<protein>
    <submittedName>
        <fullName evidence="1">Glycosyl transferase, family 2</fullName>
    </submittedName>
</protein>
<dbReference type="InterPro" id="IPR029063">
    <property type="entry name" value="SAM-dependent_MTases_sf"/>
</dbReference>
<dbReference type="GO" id="GO:0016740">
    <property type="term" value="F:transferase activity"/>
    <property type="evidence" value="ECO:0007669"/>
    <property type="project" value="UniProtKB-KW"/>
</dbReference>
<gene>
    <name evidence="1" type="ORF">MSIBF_A470002</name>
</gene>